<gene>
    <name evidence="2" type="ORF">G7B40_020445</name>
</gene>
<name>A0AAP5I8F1_9CYAN</name>
<dbReference type="GO" id="GO:0016301">
    <property type="term" value="F:kinase activity"/>
    <property type="evidence" value="ECO:0007669"/>
    <property type="project" value="InterPro"/>
</dbReference>
<dbReference type="InterPro" id="IPR027417">
    <property type="entry name" value="P-loop_NTPase"/>
</dbReference>
<dbReference type="EMBL" id="JAALHA020000010">
    <property type="protein sequence ID" value="MDR9896918.1"/>
    <property type="molecule type" value="Genomic_DNA"/>
</dbReference>
<protein>
    <recommendedName>
        <fullName evidence="1">Phosphoribulokinase/uridine kinase domain-containing protein</fullName>
    </recommendedName>
</protein>
<dbReference type="InterPro" id="IPR006083">
    <property type="entry name" value="PRK/URK"/>
</dbReference>
<dbReference type="AlphaFoldDB" id="A0AAP5I8F1"/>
<keyword evidence="3" id="KW-1185">Reference proteome</keyword>
<evidence type="ECO:0000259" key="1">
    <source>
        <dbReference type="Pfam" id="PF00485"/>
    </source>
</evidence>
<dbReference type="Pfam" id="PF00485">
    <property type="entry name" value="PRK"/>
    <property type="match status" value="1"/>
</dbReference>
<dbReference type="GO" id="GO:0005524">
    <property type="term" value="F:ATP binding"/>
    <property type="evidence" value="ECO:0007669"/>
    <property type="project" value="InterPro"/>
</dbReference>
<sequence>MKTIPLWAESVNMQRNELIKIIVTEIEKLQLEHPVRVGVSGITASGKSTLAQEIALEIVSRGYPCIKASIDDFHHPKKVRYSEALSLAHAYYKNAHDYDALIERLLKPLGKGGSLIYQTQSLDLETDIPVNPEPQVASINTILVVDGTFLFKEKLNDYWDFRIFVETDFEIALKRGIQRDQARLGGELSTEKRYLERYHKASKMYINDCHPISKAQVIVNNNDINFPELIKIS</sequence>
<evidence type="ECO:0000313" key="3">
    <source>
        <dbReference type="Proteomes" id="UP000667802"/>
    </source>
</evidence>
<evidence type="ECO:0000313" key="2">
    <source>
        <dbReference type="EMBL" id="MDR9896918.1"/>
    </source>
</evidence>
<feature type="domain" description="Phosphoribulokinase/uridine kinase" evidence="1">
    <location>
        <begin position="37"/>
        <end position="220"/>
    </location>
</feature>
<accession>A0AAP5I8F1</accession>
<reference evidence="3" key="1">
    <citation type="journal article" date="2021" name="Science">
        <title>Hunting the eagle killer: A cyanobacterial neurotoxin causes vacuolar myelinopathy.</title>
        <authorList>
            <person name="Breinlinger S."/>
            <person name="Phillips T.J."/>
            <person name="Haram B.N."/>
            <person name="Mares J."/>
            <person name="Martinez Yerena J.A."/>
            <person name="Hrouzek P."/>
            <person name="Sobotka R."/>
            <person name="Henderson W.M."/>
            <person name="Schmieder P."/>
            <person name="Williams S.M."/>
            <person name="Lauderdale J.D."/>
            <person name="Wilde H.D."/>
            <person name="Gerrin W."/>
            <person name="Kust A."/>
            <person name="Washington J.W."/>
            <person name="Wagner C."/>
            <person name="Geier B."/>
            <person name="Liebeke M."/>
            <person name="Enke H."/>
            <person name="Niedermeyer T.H.J."/>
            <person name="Wilde S.B."/>
        </authorList>
    </citation>
    <scope>NUCLEOTIDE SEQUENCE [LARGE SCALE GENOMIC DNA]</scope>
    <source>
        <strain evidence="3">Thurmond2011</strain>
    </source>
</reference>
<dbReference type="PANTHER" id="PTHR10285">
    <property type="entry name" value="URIDINE KINASE"/>
    <property type="match status" value="1"/>
</dbReference>
<comment type="caution">
    <text evidence="2">The sequence shown here is derived from an EMBL/GenBank/DDBJ whole genome shotgun (WGS) entry which is preliminary data.</text>
</comment>
<dbReference type="SUPFAM" id="SSF52540">
    <property type="entry name" value="P-loop containing nucleoside triphosphate hydrolases"/>
    <property type="match status" value="1"/>
</dbReference>
<dbReference type="Gene3D" id="3.40.50.300">
    <property type="entry name" value="P-loop containing nucleotide triphosphate hydrolases"/>
    <property type="match status" value="1"/>
</dbReference>
<organism evidence="2 3">
    <name type="scientific">Aetokthonos hydrillicola Thurmond2011</name>
    <dbReference type="NCBI Taxonomy" id="2712845"/>
    <lineage>
        <taxon>Bacteria</taxon>
        <taxon>Bacillati</taxon>
        <taxon>Cyanobacteriota</taxon>
        <taxon>Cyanophyceae</taxon>
        <taxon>Nostocales</taxon>
        <taxon>Hapalosiphonaceae</taxon>
        <taxon>Aetokthonos</taxon>
    </lineage>
</organism>
<proteinExistence type="predicted"/>
<dbReference type="Proteomes" id="UP000667802">
    <property type="component" value="Unassembled WGS sequence"/>
</dbReference>